<dbReference type="Pfam" id="PF00379">
    <property type="entry name" value="Chitin_bind_4"/>
    <property type="match status" value="2"/>
</dbReference>
<dbReference type="PANTHER" id="PTHR10380:SF218">
    <property type="entry name" value="ADULT CUTICLE PROTEIN 65AA-RELATED"/>
    <property type="match status" value="1"/>
</dbReference>
<dbReference type="PROSITE" id="PS51155">
    <property type="entry name" value="CHIT_BIND_RR_2"/>
    <property type="match status" value="2"/>
</dbReference>
<feature type="chain" id="PRO_5008264860" evidence="5">
    <location>
        <begin position="26"/>
        <end position="237"/>
    </location>
</feature>
<dbReference type="AlphaFoldDB" id="A0A194R287"/>
<dbReference type="PRINTS" id="PR00947">
    <property type="entry name" value="CUTICLE"/>
</dbReference>
<feature type="signal peptide" evidence="5">
    <location>
        <begin position="1"/>
        <end position="25"/>
    </location>
</feature>
<name>A0A194R287_PAPMA</name>
<dbReference type="STRING" id="76193.A0A194R287"/>
<dbReference type="EMBL" id="KQ460883">
    <property type="protein sequence ID" value="KPJ11365.1"/>
    <property type="molecule type" value="Genomic_DNA"/>
</dbReference>
<evidence type="ECO:0000256" key="4">
    <source>
        <dbReference type="SAM" id="Phobius"/>
    </source>
</evidence>
<dbReference type="GO" id="GO:0062129">
    <property type="term" value="C:chitin-based extracellular matrix"/>
    <property type="evidence" value="ECO:0007669"/>
    <property type="project" value="TreeGrafter"/>
</dbReference>
<feature type="transmembrane region" description="Helical" evidence="4">
    <location>
        <begin position="118"/>
        <end position="140"/>
    </location>
</feature>
<evidence type="ECO:0000256" key="5">
    <source>
        <dbReference type="SAM" id="SignalP"/>
    </source>
</evidence>
<accession>A0A194R287</accession>
<dbReference type="InterPro" id="IPR050468">
    <property type="entry name" value="Cuticle_Struct_Prot"/>
</dbReference>
<evidence type="ECO:0000256" key="3">
    <source>
        <dbReference type="PROSITE-ProRule" id="PRU00497"/>
    </source>
</evidence>
<keyword evidence="1 3" id="KW-0193">Cuticle</keyword>
<keyword evidence="2 5" id="KW-0732">Signal</keyword>
<evidence type="ECO:0000313" key="6">
    <source>
        <dbReference type="EMBL" id="KPJ11365.1"/>
    </source>
</evidence>
<keyword evidence="4" id="KW-0812">Transmembrane</keyword>
<proteinExistence type="predicted"/>
<dbReference type="InParanoid" id="A0A194R287"/>
<keyword evidence="7" id="KW-1185">Reference proteome</keyword>
<reference evidence="6 7" key="1">
    <citation type="journal article" date="2015" name="Nat. Commun.">
        <title>Outbred genome sequencing and CRISPR/Cas9 gene editing in butterflies.</title>
        <authorList>
            <person name="Li X."/>
            <person name="Fan D."/>
            <person name="Zhang W."/>
            <person name="Liu G."/>
            <person name="Zhang L."/>
            <person name="Zhao L."/>
            <person name="Fang X."/>
            <person name="Chen L."/>
            <person name="Dong Y."/>
            <person name="Chen Y."/>
            <person name="Ding Y."/>
            <person name="Zhao R."/>
            <person name="Feng M."/>
            <person name="Zhu Y."/>
            <person name="Feng Y."/>
            <person name="Jiang X."/>
            <person name="Zhu D."/>
            <person name="Xiang H."/>
            <person name="Feng X."/>
            <person name="Li S."/>
            <person name="Wang J."/>
            <person name="Zhang G."/>
            <person name="Kronforst M.R."/>
            <person name="Wang W."/>
        </authorList>
    </citation>
    <scope>NUCLEOTIDE SEQUENCE [LARGE SCALE GENOMIC DNA]</scope>
    <source>
        <strain evidence="6">Ya'a_city_454_Pm</strain>
        <tissue evidence="6">Whole body</tissue>
    </source>
</reference>
<dbReference type="PANTHER" id="PTHR10380">
    <property type="entry name" value="CUTICLE PROTEIN"/>
    <property type="match status" value="1"/>
</dbReference>
<keyword evidence="4" id="KW-0472">Membrane</keyword>
<keyword evidence="4" id="KW-1133">Transmembrane helix</keyword>
<dbReference type="GO" id="GO:0008010">
    <property type="term" value="F:structural constituent of chitin-based larval cuticle"/>
    <property type="evidence" value="ECO:0007669"/>
    <property type="project" value="TreeGrafter"/>
</dbReference>
<sequence>MYRILMVLTLSVFSIGARNLSDAEAKIVYYKNENNGVGNYHFRFETSNGIVKEETGRRVNIGQMDEHVAVKGSYSYNDTEGVLQTVHYKADTNDEDFRNCGRIAIGKMNDFMDNFDRIASNIIQAFIGRICLVAVILAIVKSMPAAIDEPKQIIKYAYSNNGLGTYSFEFVTSDGTYRKEEAGMINEAGTNILTIRGEYGYLDPSGQYHSVRYIADANGFKPEIHDDDTRFNDRRII</sequence>
<dbReference type="Proteomes" id="UP000053240">
    <property type="component" value="Unassembled WGS sequence"/>
</dbReference>
<protein>
    <submittedName>
        <fullName evidence="6">Flexible cuticle protein 12</fullName>
    </submittedName>
</protein>
<evidence type="ECO:0000256" key="2">
    <source>
        <dbReference type="ARBA" id="ARBA00022729"/>
    </source>
</evidence>
<evidence type="ECO:0000313" key="7">
    <source>
        <dbReference type="Proteomes" id="UP000053240"/>
    </source>
</evidence>
<gene>
    <name evidence="6" type="ORF">RR48_15004</name>
</gene>
<evidence type="ECO:0000256" key="1">
    <source>
        <dbReference type="ARBA" id="ARBA00022460"/>
    </source>
</evidence>
<dbReference type="InterPro" id="IPR000618">
    <property type="entry name" value="Insect_cuticle"/>
</dbReference>
<organism evidence="6 7">
    <name type="scientific">Papilio machaon</name>
    <name type="common">Old World swallowtail butterfly</name>
    <dbReference type="NCBI Taxonomy" id="76193"/>
    <lineage>
        <taxon>Eukaryota</taxon>
        <taxon>Metazoa</taxon>
        <taxon>Ecdysozoa</taxon>
        <taxon>Arthropoda</taxon>
        <taxon>Hexapoda</taxon>
        <taxon>Insecta</taxon>
        <taxon>Pterygota</taxon>
        <taxon>Neoptera</taxon>
        <taxon>Endopterygota</taxon>
        <taxon>Lepidoptera</taxon>
        <taxon>Glossata</taxon>
        <taxon>Ditrysia</taxon>
        <taxon>Papilionoidea</taxon>
        <taxon>Papilionidae</taxon>
        <taxon>Papilioninae</taxon>
        <taxon>Papilio</taxon>
    </lineage>
</organism>